<feature type="transmembrane region" description="Helical" evidence="1">
    <location>
        <begin position="61"/>
        <end position="83"/>
    </location>
</feature>
<evidence type="ECO:0000313" key="2">
    <source>
        <dbReference type="EMBL" id="ETW11003.1"/>
    </source>
</evidence>
<organism evidence="2 3">
    <name type="scientific">Roseivivax marinus</name>
    <dbReference type="NCBI Taxonomy" id="1379903"/>
    <lineage>
        <taxon>Bacteria</taxon>
        <taxon>Pseudomonadati</taxon>
        <taxon>Pseudomonadota</taxon>
        <taxon>Alphaproteobacteria</taxon>
        <taxon>Rhodobacterales</taxon>
        <taxon>Roseobacteraceae</taxon>
        <taxon>Roseivivax</taxon>
    </lineage>
</organism>
<evidence type="ECO:0000256" key="1">
    <source>
        <dbReference type="SAM" id="Phobius"/>
    </source>
</evidence>
<dbReference type="AlphaFoldDB" id="W4HF36"/>
<keyword evidence="1" id="KW-0472">Membrane</keyword>
<dbReference type="Proteomes" id="UP000019063">
    <property type="component" value="Unassembled WGS sequence"/>
</dbReference>
<proteinExistence type="predicted"/>
<accession>W4HF36</accession>
<protein>
    <submittedName>
        <fullName evidence="2">Uncharacterized protein</fullName>
    </submittedName>
</protein>
<name>W4HF36_9RHOB</name>
<keyword evidence="1" id="KW-1133">Transmembrane helix</keyword>
<dbReference type="EMBL" id="AQQW01000018">
    <property type="protein sequence ID" value="ETW11003.1"/>
    <property type="molecule type" value="Genomic_DNA"/>
</dbReference>
<keyword evidence="3" id="KW-1185">Reference proteome</keyword>
<evidence type="ECO:0000313" key="3">
    <source>
        <dbReference type="Proteomes" id="UP000019063"/>
    </source>
</evidence>
<comment type="caution">
    <text evidence="2">The sequence shown here is derived from an EMBL/GenBank/DDBJ whole genome shotgun (WGS) entry which is preliminary data.</text>
</comment>
<reference evidence="2 3" key="1">
    <citation type="journal article" date="2014" name="Antonie Van Leeuwenhoek">
        <title>Roseivivax atlanticus sp. nov., isolated from surface seawater of the Atlantic Ocean.</title>
        <authorList>
            <person name="Li G."/>
            <person name="Lai Q."/>
            <person name="Liu X."/>
            <person name="Sun F."/>
            <person name="Shao Z."/>
        </authorList>
    </citation>
    <scope>NUCLEOTIDE SEQUENCE [LARGE SCALE GENOMIC DNA]</scope>
    <source>
        <strain evidence="2 3">22II-s10s</strain>
    </source>
</reference>
<keyword evidence="1" id="KW-0812">Transmembrane</keyword>
<dbReference type="STRING" id="1379903.ATO8_19319"/>
<dbReference type="RefSeq" id="WP_131618200.1">
    <property type="nucleotide sequence ID" value="NZ_AQQW01000018.1"/>
</dbReference>
<gene>
    <name evidence="2" type="ORF">ATO8_19319</name>
</gene>
<sequence length="92" mass="9996">MSPLDLMGGTNVAANTQTIGTTELTEQHLVLPEARPARVVQDSGDRQVQTERVETIVQNAIPAWLVASSFGLNLILFIAGWVLPRPSFRRGA</sequence>